<evidence type="ECO:0000256" key="2">
    <source>
        <dbReference type="ARBA" id="ARBA00022448"/>
    </source>
</evidence>
<dbReference type="SUPFAM" id="SSF49464">
    <property type="entry name" value="Carboxypeptidase regulatory domain-like"/>
    <property type="match status" value="1"/>
</dbReference>
<feature type="domain" description="TonB-dependent receptor plug" evidence="8">
    <location>
        <begin position="270"/>
        <end position="345"/>
    </location>
</feature>
<evidence type="ECO:0000256" key="4">
    <source>
        <dbReference type="ARBA" id="ARBA00022692"/>
    </source>
</evidence>
<sequence>MKILFFTPAQRERRPVNVLLNSILSQPGYWGGQKAGLCQQFCRGLLILLLMLVSSVAVIAQDELSVTVDFDTRNTTARELLDNLGKVESVHLSYNEKKFNLNQEITLPAKNMSVKELLDILAEKLDMEYQFHGKQIILKQKSKPQGKTSYTVSGHVRDEANGETLVGATVQLKNTTTGAVTNLYGYYSLTLPQGDYTLVFTYIGYKITEKQVLVNKDITLSVELAEMTEELREVVITAYRPDDNVAVNRMSYNKLEAKKIQQVPALFGEADPLKVIKLLPGVSMTGELSSNYSVRGGGYDQNLVLLDEAVVYNPSHLMGIFSTFNNDAVKNMEFYKGNLPARYGGRLSSFLNVQMKDGNNKRISGQGGVSLLASRLTLEMPTLKNRGSLMVSGRRSYADVFFRPFTNEIKALYFYDFNLTTNLKINENNKVYFSAYRGRDVFSTAFEKDSDHISWGNFISTFRWNHSFNKKLFSNLSLSYSKYDYKLGQRVDSTGYEMNWKARLQDCTLKMDFDYFLSPQHTVTFGLSSTLHVFNPGAMSLKEKSSYEEIETLDSKALEHAAYLGTESKLLDGRLMVNPGLRLSVFQNVGAYALFNFNDTYEVTDSTNYKNGDVFNTFINLEPRLVMTYRIADNLSLKGGYARSVQYLQLASNTLSGTPLDVWVPSTPNVKPQKCDQYSIGLFQNLFGNKLETSVEVFYKDMKGQIDFKDDADVLLNKQLEGEFRFGKGSASGIEFMLSKPHGKLNGWISYTYSKSIRKIEGVNDGYEYLSAYDRPHNLAITANYQLSKRLGFSSNWVW</sequence>
<dbReference type="Gene3D" id="2.170.130.10">
    <property type="entry name" value="TonB-dependent receptor, plug domain"/>
    <property type="match status" value="1"/>
</dbReference>
<evidence type="ECO:0000313" key="9">
    <source>
        <dbReference type="EMBL" id="MTI24341.1"/>
    </source>
</evidence>
<proteinExistence type="predicted"/>
<dbReference type="PANTHER" id="PTHR30069">
    <property type="entry name" value="TONB-DEPENDENT OUTER MEMBRANE RECEPTOR"/>
    <property type="match status" value="1"/>
</dbReference>
<keyword evidence="4" id="KW-0812">Transmembrane</keyword>
<organism evidence="9 10">
    <name type="scientific">Fulvivirga kasyanovii</name>
    <dbReference type="NCBI Taxonomy" id="396812"/>
    <lineage>
        <taxon>Bacteria</taxon>
        <taxon>Pseudomonadati</taxon>
        <taxon>Bacteroidota</taxon>
        <taxon>Cytophagia</taxon>
        <taxon>Cytophagales</taxon>
        <taxon>Fulvivirgaceae</taxon>
        <taxon>Fulvivirga</taxon>
    </lineage>
</organism>
<keyword evidence="2" id="KW-0813">Transport</keyword>
<keyword evidence="6" id="KW-0472">Membrane</keyword>
<keyword evidence="3" id="KW-1134">Transmembrane beta strand</keyword>
<keyword evidence="5" id="KW-0732">Signal</keyword>
<dbReference type="Proteomes" id="UP000798808">
    <property type="component" value="Unassembled WGS sequence"/>
</dbReference>
<dbReference type="PANTHER" id="PTHR30069:SF29">
    <property type="entry name" value="HEMOGLOBIN AND HEMOGLOBIN-HAPTOGLOBIN-BINDING PROTEIN 1-RELATED"/>
    <property type="match status" value="1"/>
</dbReference>
<dbReference type="InterPro" id="IPR012910">
    <property type="entry name" value="Plug_dom"/>
</dbReference>
<dbReference type="Pfam" id="PF13715">
    <property type="entry name" value="CarbopepD_reg_2"/>
    <property type="match status" value="1"/>
</dbReference>
<evidence type="ECO:0000256" key="7">
    <source>
        <dbReference type="ARBA" id="ARBA00023237"/>
    </source>
</evidence>
<feature type="non-terminal residue" evidence="9">
    <location>
        <position position="799"/>
    </location>
</feature>
<keyword evidence="9" id="KW-0675">Receptor</keyword>
<evidence type="ECO:0000256" key="6">
    <source>
        <dbReference type="ARBA" id="ARBA00023136"/>
    </source>
</evidence>
<dbReference type="Gene3D" id="2.60.40.1120">
    <property type="entry name" value="Carboxypeptidase-like, regulatory domain"/>
    <property type="match status" value="1"/>
</dbReference>
<evidence type="ECO:0000313" key="10">
    <source>
        <dbReference type="Proteomes" id="UP000798808"/>
    </source>
</evidence>
<gene>
    <name evidence="9" type="ORF">E1163_05225</name>
</gene>
<dbReference type="Gene3D" id="2.40.170.20">
    <property type="entry name" value="TonB-dependent receptor, beta-barrel domain"/>
    <property type="match status" value="1"/>
</dbReference>
<dbReference type="InterPro" id="IPR008969">
    <property type="entry name" value="CarboxyPept-like_regulatory"/>
</dbReference>
<dbReference type="InterPro" id="IPR037066">
    <property type="entry name" value="Plug_dom_sf"/>
</dbReference>
<evidence type="ECO:0000256" key="5">
    <source>
        <dbReference type="ARBA" id="ARBA00022729"/>
    </source>
</evidence>
<keyword evidence="10" id="KW-1185">Reference proteome</keyword>
<dbReference type="SUPFAM" id="SSF56935">
    <property type="entry name" value="Porins"/>
    <property type="match status" value="1"/>
</dbReference>
<evidence type="ECO:0000256" key="3">
    <source>
        <dbReference type="ARBA" id="ARBA00022452"/>
    </source>
</evidence>
<protein>
    <submittedName>
        <fullName evidence="9">TonB-dependent receptor</fullName>
    </submittedName>
</protein>
<accession>A0ABW9RKY2</accession>
<dbReference type="InterPro" id="IPR036942">
    <property type="entry name" value="Beta-barrel_TonB_sf"/>
</dbReference>
<dbReference type="InterPro" id="IPR039426">
    <property type="entry name" value="TonB-dep_rcpt-like"/>
</dbReference>
<dbReference type="Pfam" id="PF07715">
    <property type="entry name" value="Plug"/>
    <property type="match status" value="1"/>
</dbReference>
<evidence type="ECO:0000259" key="8">
    <source>
        <dbReference type="Pfam" id="PF07715"/>
    </source>
</evidence>
<reference evidence="9 10" key="1">
    <citation type="submission" date="2019-02" db="EMBL/GenBank/DDBJ databases">
        <authorList>
            <person name="Goldberg S.R."/>
            <person name="Haltli B.A."/>
            <person name="Correa H."/>
            <person name="Russell K.G."/>
        </authorList>
    </citation>
    <scope>NUCLEOTIDE SEQUENCE [LARGE SCALE GENOMIC DNA]</scope>
    <source>
        <strain evidence="9 10">JCM 16186</strain>
    </source>
</reference>
<name>A0ABW9RKY2_9BACT</name>
<keyword evidence="7" id="KW-0998">Cell outer membrane</keyword>
<comment type="caution">
    <text evidence="9">The sequence shown here is derived from an EMBL/GenBank/DDBJ whole genome shotgun (WGS) entry which is preliminary data.</text>
</comment>
<comment type="subcellular location">
    <subcellularLocation>
        <location evidence="1">Cell outer membrane</location>
        <topology evidence="1">Multi-pass membrane protein</topology>
    </subcellularLocation>
</comment>
<dbReference type="EMBL" id="SMLW01000399">
    <property type="protein sequence ID" value="MTI24341.1"/>
    <property type="molecule type" value="Genomic_DNA"/>
</dbReference>
<evidence type="ECO:0000256" key="1">
    <source>
        <dbReference type="ARBA" id="ARBA00004571"/>
    </source>
</evidence>